<feature type="compositionally biased region" description="Polar residues" evidence="1">
    <location>
        <begin position="1"/>
        <end position="11"/>
    </location>
</feature>
<sequence length="485" mass="55139">MTKSPPCSSIFRSLPEKSTIGSSGTMVDSRMKIREVFTFSWYTRNGEPKSDAWGNRGTAPPPPETKLFSGLQKIVQLLAFRSTAPRQVDRYEPDGHEQLEKLILHLADRGKRFAGEVVLLGEALSGVAAALGRFHPSAVRVQHRQVIAVGDRKLALAVIRLVALAEGRHERALVAENGRDRKHTIQALEDRSEQHQLAYPNVHRQRCQMVPERRQLLLEVERAHIDQALFGRLNVLHARWLDGCPEHRIHRAVLQRRNTVNRAPSRTGSGLEQLFHGEGATGDVQHRHVAKVAGEQVRVQRGRHKNNLQVGPLRKQFLQYQQQKVGLLAAFVHLVDNDVRHGGERWVGLQATQKDTRGAESQPRGGGYLVLQPDLVPDRVSNFLVALLRHTFRHADRGQTPRLRADDLHVAHLLVGFQLRRLQQPVVEQKLRHLRRLSTARFPADNEYLMRFHEGDDFTHLSPRRQVPPVAYHLLPWVFTLKSTH</sequence>
<name>A0A182IZM0_ANOAO</name>
<proteinExistence type="predicted"/>
<evidence type="ECO:0000313" key="2">
    <source>
        <dbReference type="EnsemblMetazoa" id="AATE008526-PA.1"/>
    </source>
</evidence>
<protein>
    <submittedName>
        <fullName evidence="2">Uncharacterized protein</fullName>
    </submittedName>
</protein>
<dbReference type="VEuPathDB" id="VectorBase:AATE008526"/>
<organism evidence="2">
    <name type="scientific">Anopheles atroparvus</name>
    <name type="common">European mosquito</name>
    <dbReference type="NCBI Taxonomy" id="41427"/>
    <lineage>
        <taxon>Eukaryota</taxon>
        <taxon>Metazoa</taxon>
        <taxon>Ecdysozoa</taxon>
        <taxon>Arthropoda</taxon>
        <taxon>Hexapoda</taxon>
        <taxon>Insecta</taxon>
        <taxon>Pterygota</taxon>
        <taxon>Neoptera</taxon>
        <taxon>Endopterygota</taxon>
        <taxon>Diptera</taxon>
        <taxon>Nematocera</taxon>
        <taxon>Culicoidea</taxon>
        <taxon>Culicidae</taxon>
        <taxon>Anophelinae</taxon>
        <taxon>Anopheles</taxon>
    </lineage>
</organism>
<dbReference type="AntiFam" id="ANF00118">
    <property type="entry name" value="Shadow ORF (opposite ucp12)"/>
</dbReference>
<feature type="region of interest" description="Disordered" evidence="1">
    <location>
        <begin position="1"/>
        <end position="25"/>
    </location>
</feature>
<reference evidence="2" key="1">
    <citation type="submission" date="2022-08" db="UniProtKB">
        <authorList>
            <consortium name="EnsemblMetazoa"/>
        </authorList>
    </citation>
    <scope>IDENTIFICATION</scope>
    <source>
        <strain evidence="2">EBRO</strain>
    </source>
</reference>
<accession>A0A182IZM0</accession>
<dbReference type="EnsemblMetazoa" id="AATE008526-RA">
    <property type="protein sequence ID" value="AATE008526-PA.1"/>
    <property type="gene ID" value="AATE008526"/>
</dbReference>
<dbReference type="AlphaFoldDB" id="A0A182IZM0"/>
<evidence type="ECO:0000256" key="1">
    <source>
        <dbReference type="SAM" id="MobiDB-lite"/>
    </source>
</evidence>